<gene>
    <name evidence="2" type="ORF">SAMN05216175_10359</name>
</gene>
<evidence type="ECO:0000256" key="1">
    <source>
        <dbReference type="SAM" id="MobiDB-lite"/>
    </source>
</evidence>
<organism evidence="2 3">
    <name type="scientific">Neptunomonas qingdaonensis</name>
    <dbReference type="NCBI Taxonomy" id="1045558"/>
    <lineage>
        <taxon>Bacteria</taxon>
        <taxon>Pseudomonadati</taxon>
        <taxon>Pseudomonadota</taxon>
        <taxon>Gammaproteobacteria</taxon>
        <taxon>Oceanospirillales</taxon>
        <taxon>Oceanospirillaceae</taxon>
        <taxon>Neptunomonas</taxon>
    </lineage>
</organism>
<name>A0A1I2NPZ5_9GAMM</name>
<feature type="region of interest" description="Disordered" evidence="1">
    <location>
        <begin position="98"/>
        <end position="122"/>
    </location>
</feature>
<evidence type="ECO:0000313" key="3">
    <source>
        <dbReference type="Proteomes" id="UP000198623"/>
    </source>
</evidence>
<dbReference type="AlphaFoldDB" id="A0A1I2NPZ5"/>
<dbReference type="EMBL" id="FOOU01000003">
    <property type="protein sequence ID" value="SFG05984.1"/>
    <property type="molecule type" value="Genomic_DNA"/>
</dbReference>
<evidence type="ECO:0000313" key="2">
    <source>
        <dbReference type="EMBL" id="SFG05984.1"/>
    </source>
</evidence>
<proteinExistence type="predicted"/>
<keyword evidence="3" id="KW-1185">Reference proteome</keyword>
<dbReference type="RefSeq" id="WP_177201093.1">
    <property type="nucleotide sequence ID" value="NZ_FOOU01000003.1"/>
</dbReference>
<accession>A0A1I2NPZ5</accession>
<reference evidence="3" key="1">
    <citation type="submission" date="2016-10" db="EMBL/GenBank/DDBJ databases">
        <authorList>
            <person name="Varghese N."/>
            <person name="Submissions S."/>
        </authorList>
    </citation>
    <scope>NUCLEOTIDE SEQUENCE [LARGE SCALE GENOMIC DNA]</scope>
    <source>
        <strain evidence="3">CGMCC 1.10971</strain>
    </source>
</reference>
<dbReference type="STRING" id="1045558.SAMN05216175_10359"/>
<dbReference type="Proteomes" id="UP000198623">
    <property type="component" value="Unassembled WGS sequence"/>
</dbReference>
<protein>
    <submittedName>
        <fullName evidence="2">Uncharacterized protein</fullName>
    </submittedName>
</protein>
<sequence length="122" mass="13590">MLYALRNTQGRIISLSETMQEGAEPADLKHPDVLAFLSVNDDTVTPDAYLGHSDSAIARIVEDLIELLVSRNLIIFTDLPDAAQRKLLTRKLARTIINQDDDNKDEGNEANTSILSDDEPWI</sequence>